<evidence type="ECO:0000313" key="3">
    <source>
        <dbReference type="Proteomes" id="UP000565078"/>
    </source>
</evidence>
<sequence>MGNYSAAAFAVLLMLAPLVAADETADQIMAPINKIYDLMKLVISAVGVIAITGAGAMYMLSGSNIQSRENAKSMASYAVVGLVLVWVAPLVVDYLTAPAAA</sequence>
<protein>
    <recommendedName>
        <fullName evidence="4">TrbC/VirB2 family protein</fullName>
    </recommendedName>
</protein>
<feature type="transmembrane region" description="Helical" evidence="1">
    <location>
        <begin position="41"/>
        <end position="62"/>
    </location>
</feature>
<gene>
    <name evidence="2" type="ORF">HA254_05730</name>
</gene>
<accession>A0A7J4J4J0</accession>
<dbReference type="Pfam" id="PF18895">
    <property type="entry name" value="T4SS_pilin"/>
    <property type="match status" value="1"/>
</dbReference>
<name>A0A7J4J4J0_9ARCH</name>
<evidence type="ECO:0008006" key="4">
    <source>
        <dbReference type="Google" id="ProtNLM"/>
    </source>
</evidence>
<reference evidence="3" key="1">
    <citation type="journal article" date="2020" name="bioRxiv">
        <title>A rank-normalized archaeal taxonomy based on genome phylogeny resolves widespread incomplete and uneven classifications.</title>
        <authorList>
            <person name="Rinke C."/>
            <person name="Chuvochina M."/>
            <person name="Mussig A.J."/>
            <person name="Chaumeil P.-A."/>
            <person name="Waite D.W."/>
            <person name="Whitman W.B."/>
            <person name="Parks D.H."/>
            <person name="Hugenholtz P."/>
        </authorList>
    </citation>
    <scope>NUCLEOTIDE SEQUENCE [LARGE SCALE GENOMIC DNA]</scope>
</reference>
<keyword evidence="1" id="KW-0812">Transmembrane</keyword>
<keyword evidence="1" id="KW-0472">Membrane</keyword>
<dbReference type="EMBL" id="DUGC01000090">
    <property type="protein sequence ID" value="HIH10136.1"/>
    <property type="molecule type" value="Genomic_DNA"/>
</dbReference>
<evidence type="ECO:0000256" key="1">
    <source>
        <dbReference type="SAM" id="Phobius"/>
    </source>
</evidence>
<keyword evidence="1" id="KW-1133">Transmembrane helix</keyword>
<dbReference type="Proteomes" id="UP000565078">
    <property type="component" value="Unassembled WGS sequence"/>
</dbReference>
<dbReference type="InterPro" id="IPR043993">
    <property type="entry name" value="T4SS_pilin"/>
</dbReference>
<evidence type="ECO:0000313" key="2">
    <source>
        <dbReference type="EMBL" id="HIH10136.1"/>
    </source>
</evidence>
<feature type="transmembrane region" description="Helical" evidence="1">
    <location>
        <begin position="74"/>
        <end position="92"/>
    </location>
</feature>
<proteinExistence type="predicted"/>
<comment type="caution">
    <text evidence="2">The sequence shown here is derived from an EMBL/GenBank/DDBJ whole genome shotgun (WGS) entry which is preliminary data.</text>
</comment>
<organism evidence="2 3">
    <name type="scientific">Candidatus Iainarchaeum sp</name>
    <dbReference type="NCBI Taxonomy" id="3101447"/>
    <lineage>
        <taxon>Archaea</taxon>
        <taxon>Candidatus Iainarchaeota</taxon>
        <taxon>Candidatus Iainarchaeia</taxon>
        <taxon>Candidatus Iainarchaeales</taxon>
        <taxon>Candidatus Iainarchaeaceae</taxon>
        <taxon>Candidatus Iainarchaeum</taxon>
    </lineage>
</organism>
<dbReference type="AlphaFoldDB" id="A0A7J4J4J0"/>